<dbReference type="AlphaFoldDB" id="A0A060T7A7"/>
<sequence>MNIATLHQPEKSEIMERSLEQHYAPTPGVLLSMRLDNPAPEKAILSSALSPNSNSDYHRHAKAPDLLAPQFVNADTESVSWQLPQSTASTSNNN</sequence>
<dbReference type="EMBL" id="HG937694">
    <property type="protein sequence ID" value="CDP37015.1"/>
    <property type="molecule type" value="Genomic_DNA"/>
</dbReference>
<organism evidence="1">
    <name type="scientific">Blastobotrys adeninivorans</name>
    <name type="common">Yeast</name>
    <name type="synonym">Arxula adeninivorans</name>
    <dbReference type="NCBI Taxonomy" id="409370"/>
    <lineage>
        <taxon>Eukaryota</taxon>
        <taxon>Fungi</taxon>
        <taxon>Dikarya</taxon>
        <taxon>Ascomycota</taxon>
        <taxon>Saccharomycotina</taxon>
        <taxon>Dipodascomycetes</taxon>
        <taxon>Dipodascales</taxon>
        <taxon>Trichomonascaceae</taxon>
        <taxon>Blastobotrys</taxon>
    </lineage>
</organism>
<reference evidence="1" key="1">
    <citation type="submission" date="2014-02" db="EMBL/GenBank/DDBJ databases">
        <authorList>
            <person name="Genoscope - CEA"/>
        </authorList>
    </citation>
    <scope>NUCLEOTIDE SEQUENCE</scope>
    <source>
        <strain evidence="1">LS3</strain>
    </source>
</reference>
<proteinExistence type="predicted"/>
<gene>
    <name evidence="1" type="ORF">GNLVRS02_ARAD1D01804g</name>
</gene>
<accession>A0A060T7A7</accession>
<name>A0A060T7A7_BLAAD</name>
<evidence type="ECO:0000313" key="1">
    <source>
        <dbReference type="EMBL" id="CDP37015.1"/>
    </source>
</evidence>
<reference evidence="1" key="2">
    <citation type="submission" date="2014-06" db="EMBL/GenBank/DDBJ databases">
        <title>The complete genome of Blastobotrys (Arxula) adeninivorans LS3 - a yeast of biotechnological interest.</title>
        <authorList>
            <person name="Kunze G."/>
            <person name="Gaillardin C."/>
            <person name="Czernicka M."/>
            <person name="Durrens P."/>
            <person name="Martin T."/>
            <person name="Boer E."/>
            <person name="Gabaldon T."/>
            <person name="Cruz J."/>
            <person name="Talla E."/>
            <person name="Marck C."/>
            <person name="Goffeau A."/>
            <person name="Barbe V."/>
            <person name="Baret P."/>
            <person name="Baronian K."/>
            <person name="Beier S."/>
            <person name="Bleykasten C."/>
            <person name="Bode R."/>
            <person name="Casaregola S."/>
            <person name="Despons L."/>
            <person name="Fairhead C."/>
            <person name="Giersberg M."/>
            <person name="Gierski P."/>
            <person name="Hahnel U."/>
            <person name="Hartmann A."/>
            <person name="Jankowska D."/>
            <person name="Jubin C."/>
            <person name="Jung P."/>
            <person name="Lafontaine I."/>
            <person name="Leh-Louis V."/>
            <person name="Lemaire M."/>
            <person name="Marcet-Houben M."/>
            <person name="Mascher M."/>
            <person name="Morel G."/>
            <person name="Richard G.-F."/>
            <person name="Riechen J."/>
            <person name="Sacerdot C."/>
            <person name="Sarkar A."/>
            <person name="Savel G."/>
            <person name="Schacherer J."/>
            <person name="Sherman D."/>
            <person name="Straub M.-L."/>
            <person name="Stein N."/>
            <person name="Thierry A."/>
            <person name="Trautwein-Schult A."/>
            <person name="Westhof E."/>
            <person name="Worch S."/>
            <person name="Dujon B."/>
            <person name="Souciet J.-L."/>
            <person name="Wincker P."/>
            <person name="Scholz U."/>
            <person name="Neuveglise N."/>
        </authorList>
    </citation>
    <scope>NUCLEOTIDE SEQUENCE</scope>
    <source>
        <strain evidence="1">LS3</strain>
    </source>
</reference>
<protein>
    <submittedName>
        <fullName evidence="1">ARAD1D01804p</fullName>
    </submittedName>
</protein>